<keyword evidence="2" id="KW-1185">Reference proteome</keyword>
<dbReference type="Pfam" id="PF00132">
    <property type="entry name" value="Hexapep"/>
    <property type="match status" value="1"/>
</dbReference>
<accession>A0A6M4H0X7</accession>
<dbReference type="InterPro" id="IPR001451">
    <property type="entry name" value="Hexapep"/>
</dbReference>
<dbReference type="SUPFAM" id="SSF51161">
    <property type="entry name" value="Trimeric LpxA-like enzymes"/>
    <property type="match status" value="1"/>
</dbReference>
<gene>
    <name evidence="1" type="primary">yrdA</name>
    <name evidence="1" type="ORF">DSM104443_04086</name>
</gene>
<evidence type="ECO:0000313" key="2">
    <source>
        <dbReference type="Proteomes" id="UP000501534"/>
    </source>
</evidence>
<dbReference type="EMBL" id="CP053069">
    <property type="protein sequence ID" value="QJR12992.1"/>
    <property type="molecule type" value="Genomic_DNA"/>
</dbReference>
<dbReference type="InterPro" id="IPR011004">
    <property type="entry name" value="Trimer_LpxA-like_sf"/>
</dbReference>
<dbReference type="RefSeq" id="WP_171095683.1">
    <property type="nucleotide sequence ID" value="NZ_CP053069.1"/>
</dbReference>
<dbReference type="AlphaFoldDB" id="A0A6M4H0X7"/>
<name>A0A6M4H0X7_9PROT</name>
<protein>
    <submittedName>
        <fullName evidence="1">Protein YrdA</fullName>
    </submittedName>
</protein>
<dbReference type="Gene3D" id="2.160.10.10">
    <property type="entry name" value="Hexapeptide repeat proteins"/>
    <property type="match status" value="1"/>
</dbReference>
<dbReference type="KEGG" id="uru:DSM104443_04086"/>
<dbReference type="Proteomes" id="UP000501534">
    <property type="component" value="Chromosome"/>
</dbReference>
<reference evidence="1 2" key="1">
    <citation type="submission" date="2020-04" db="EMBL/GenBank/DDBJ databases">
        <title>Usitatibacter rugosus gen. nov., sp. nov. and Usitatibacter palustris sp. nov., novel members of Usitatibacteraceae fam. nov. within the order Nitrosomonadales isolated from soil.</title>
        <authorList>
            <person name="Huber K.J."/>
            <person name="Neumann-Schaal M."/>
            <person name="Geppert A."/>
            <person name="Luckner M."/>
            <person name="Wanner G."/>
            <person name="Overmann J."/>
        </authorList>
    </citation>
    <scope>NUCLEOTIDE SEQUENCE [LARGE SCALE GENOMIC DNA]</scope>
    <source>
        <strain evidence="1 2">0125_3</strain>
    </source>
</reference>
<proteinExistence type="predicted"/>
<dbReference type="InterPro" id="IPR050484">
    <property type="entry name" value="Transf_Hexapept/Carb_Anhydrase"/>
</dbReference>
<organism evidence="1 2">
    <name type="scientific">Usitatibacter rugosus</name>
    <dbReference type="NCBI Taxonomy" id="2732067"/>
    <lineage>
        <taxon>Bacteria</taxon>
        <taxon>Pseudomonadati</taxon>
        <taxon>Pseudomonadota</taxon>
        <taxon>Betaproteobacteria</taxon>
        <taxon>Nitrosomonadales</taxon>
        <taxon>Usitatibacteraceae</taxon>
        <taxon>Usitatibacter</taxon>
    </lineage>
</organism>
<sequence length="173" mass="18355">MIYELPGRKPSMKGDYYVAPNAAVIGTVVLEHGASVWFNVTIRGDSDVITLGENVNIQDGSVIHADEGTPVTLHRNVSVGHMVMLHGCTVHENSLIGIGAIVLNRAVIGKNCLIGAGALVPEGKMIPDGSLVLGVPGKVVRQMTPEDIALNTWIANHYVERAALYRSGLKPVG</sequence>
<evidence type="ECO:0000313" key="1">
    <source>
        <dbReference type="EMBL" id="QJR12992.1"/>
    </source>
</evidence>
<dbReference type="PANTHER" id="PTHR13061">
    <property type="entry name" value="DYNACTIN SUBUNIT P25"/>
    <property type="match status" value="1"/>
</dbReference>
<dbReference type="InterPro" id="IPR047324">
    <property type="entry name" value="LbH_gamma_CA-like"/>
</dbReference>
<dbReference type="PANTHER" id="PTHR13061:SF29">
    <property type="entry name" value="GAMMA CARBONIC ANHYDRASE-LIKE 1, MITOCHONDRIAL-RELATED"/>
    <property type="match status" value="1"/>
</dbReference>
<dbReference type="CDD" id="cd04645">
    <property type="entry name" value="LbH_gamma_CA_like"/>
    <property type="match status" value="1"/>
</dbReference>